<sequence>MKNISTTDTNHNTFAIAEHTPVCRVIALPSYLLSGIAVSTSGCFLRPPHVMVSNIHEVATAFFQFASLSHKWGDDEPLLRDVDAELQEAIRCMFACYRRSAATIVHLSDVSNSASLADSI</sequence>
<dbReference type="InParanoid" id="A0A0C3JUJ8"/>
<proteinExistence type="predicted"/>
<reference evidence="1 2" key="1">
    <citation type="submission" date="2014-04" db="EMBL/GenBank/DDBJ databases">
        <authorList>
            <consortium name="DOE Joint Genome Institute"/>
            <person name="Kuo A."/>
            <person name="Kohler A."/>
            <person name="Costa M.D."/>
            <person name="Nagy L.G."/>
            <person name="Floudas D."/>
            <person name="Copeland A."/>
            <person name="Barry K.W."/>
            <person name="Cichocki N."/>
            <person name="Veneault-Fourrey C."/>
            <person name="LaButti K."/>
            <person name="Lindquist E.A."/>
            <person name="Lipzen A."/>
            <person name="Lundell T."/>
            <person name="Morin E."/>
            <person name="Murat C."/>
            <person name="Sun H."/>
            <person name="Tunlid A."/>
            <person name="Henrissat B."/>
            <person name="Grigoriev I.V."/>
            <person name="Hibbett D.S."/>
            <person name="Martin F."/>
            <person name="Nordberg H.P."/>
            <person name="Cantor M.N."/>
            <person name="Hua S.X."/>
        </authorList>
    </citation>
    <scope>NUCLEOTIDE SEQUENCE [LARGE SCALE GENOMIC DNA]</scope>
    <source>
        <strain evidence="1 2">Marx 270</strain>
    </source>
</reference>
<dbReference type="AlphaFoldDB" id="A0A0C3JUJ8"/>
<accession>A0A0C3JUJ8</accession>
<dbReference type="HOGENOM" id="CLU_2050596_0_0_1"/>
<evidence type="ECO:0000313" key="1">
    <source>
        <dbReference type="EMBL" id="KIO01132.1"/>
    </source>
</evidence>
<dbReference type="EMBL" id="KN831991">
    <property type="protein sequence ID" value="KIO01132.1"/>
    <property type="molecule type" value="Genomic_DNA"/>
</dbReference>
<evidence type="ECO:0000313" key="2">
    <source>
        <dbReference type="Proteomes" id="UP000054217"/>
    </source>
</evidence>
<protein>
    <submittedName>
        <fullName evidence="1">Uncharacterized protein</fullName>
    </submittedName>
</protein>
<keyword evidence="2" id="KW-1185">Reference proteome</keyword>
<organism evidence="1 2">
    <name type="scientific">Pisolithus tinctorius Marx 270</name>
    <dbReference type="NCBI Taxonomy" id="870435"/>
    <lineage>
        <taxon>Eukaryota</taxon>
        <taxon>Fungi</taxon>
        <taxon>Dikarya</taxon>
        <taxon>Basidiomycota</taxon>
        <taxon>Agaricomycotina</taxon>
        <taxon>Agaricomycetes</taxon>
        <taxon>Agaricomycetidae</taxon>
        <taxon>Boletales</taxon>
        <taxon>Sclerodermatineae</taxon>
        <taxon>Pisolithaceae</taxon>
        <taxon>Pisolithus</taxon>
    </lineage>
</organism>
<name>A0A0C3JUJ8_PISTI</name>
<reference evidence="2" key="2">
    <citation type="submission" date="2015-01" db="EMBL/GenBank/DDBJ databases">
        <title>Evolutionary Origins and Diversification of the Mycorrhizal Mutualists.</title>
        <authorList>
            <consortium name="DOE Joint Genome Institute"/>
            <consortium name="Mycorrhizal Genomics Consortium"/>
            <person name="Kohler A."/>
            <person name="Kuo A."/>
            <person name="Nagy L.G."/>
            <person name="Floudas D."/>
            <person name="Copeland A."/>
            <person name="Barry K.W."/>
            <person name="Cichocki N."/>
            <person name="Veneault-Fourrey C."/>
            <person name="LaButti K."/>
            <person name="Lindquist E.A."/>
            <person name="Lipzen A."/>
            <person name="Lundell T."/>
            <person name="Morin E."/>
            <person name="Murat C."/>
            <person name="Riley R."/>
            <person name="Ohm R."/>
            <person name="Sun H."/>
            <person name="Tunlid A."/>
            <person name="Henrissat B."/>
            <person name="Grigoriev I.V."/>
            <person name="Hibbett D.S."/>
            <person name="Martin F."/>
        </authorList>
    </citation>
    <scope>NUCLEOTIDE SEQUENCE [LARGE SCALE GENOMIC DNA]</scope>
    <source>
        <strain evidence="2">Marx 270</strain>
    </source>
</reference>
<gene>
    <name evidence="1" type="ORF">M404DRAFT_743034</name>
</gene>
<dbReference type="Proteomes" id="UP000054217">
    <property type="component" value="Unassembled WGS sequence"/>
</dbReference>